<dbReference type="NCBIfam" id="TIGR00885">
    <property type="entry name" value="fucP"/>
    <property type="match status" value="1"/>
</dbReference>
<keyword evidence="7" id="KW-0762">Sugar transport</keyword>
<feature type="transmembrane region" description="Helical" evidence="11">
    <location>
        <begin position="119"/>
        <end position="142"/>
    </location>
</feature>
<dbReference type="EMBL" id="FNHH01000001">
    <property type="protein sequence ID" value="SDL64864.1"/>
    <property type="molecule type" value="Genomic_DNA"/>
</dbReference>
<keyword evidence="6" id="KW-0997">Cell inner membrane</keyword>
<protein>
    <submittedName>
        <fullName evidence="13">MFS transporter, FHS family, L-fucose permease</fullName>
    </submittedName>
</protein>
<dbReference type="GO" id="GO:0015535">
    <property type="term" value="F:fucose:proton symporter activity"/>
    <property type="evidence" value="ECO:0007669"/>
    <property type="project" value="InterPro"/>
</dbReference>
<evidence type="ECO:0000313" key="14">
    <source>
        <dbReference type="Proteomes" id="UP000199226"/>
    </source>
</evidence>
<feature type="transmembrane region" description="Helical" evidence="11">
    <location>
        <begin position="342"/>
        <end position="362"/>
    </location>
</feature>
<evidence type="ECO:0000256" key="4">
    <source>
        <dbReference type="ARBA" id="ARBA00022448"/>
    </source>
</evidence>
<feature type="transmembrane region" description="Helical" evidence="11">
    <location>
        <begin position="256"/>
        <end position="276"/>
    </location>
</feature>
<dbReference type="InterPro" id="IPR005275">
    <property type="entry name" value="Lfuc_symporter_FucP"/>
</dbReference>
<evidence type="ECO:0000256" key="2">
    <source>
        <dbReference type="ARBA" id="ARBA00004429"/>
    </source>
</evidence>
<dbReference type="InterPro" id="IPR005964">
    <property type="entry name" value="Glc/Gal_transptr_bac"/>
</dbReference>
<feature type="transmembrane region" description="Helical" evidence="11">
    <location>
        <begin position="307"/>
        <end position="330"/>
    </location>
</feature>
<evidence type="ECO:0000256" key="5">
    <source>
        <dbReference type="ARBA" id="ARBA00022475"/>
    </source>
</evidence>
<keyword evidence="14" id="KW-1185">Reference proteome</keyword>
<dbReference type="GO" id="GO:0005354">
    <property type="term" value="F:galactose transmembrane transporter activity"/>
    <property type="evidence" value="ECO:0007669"/>
    <property type="project" value="InterPro"/>
</dbReference>
<evidence type="ECO:0000256" key="8">
    <source>
        <dbReference type="ARBA" id="ARBA00022692"/>
    </source>
</evidence>
<keyword evidence="4" id="KW-0813">Transport</keyword>
<name>A0A1G9LSV8_9SPHI</name>
<sequence length="400" mass="43551">MWGFVHNLDPILIPHLKRSFSLNNLQSSLVDSSVFIAYLLMAIPAGILVKNYGYKSGIITGLLLFALGSFLFIPAADTGQYLFFLGALFIIACGLTILETVANPYVSLLGDPATATRRLNFAQSFNGLAATMAPIIGARIILTEGSTDEELSAMTESARQLSLAAEASSVKTPYLILGSLILAIAIIFYIIRLPEIEQNEEEGESKNVFHALRHKHLSWAVAAQFFYVGAQVCIFSFFILYAVEVAQIDKVVAADYLGWGCGLAFMIGRFIGVFFMRFIQSERLLAIYSVLCILLCLPAIFMQGHIAIYSVIGIAFFMSIMFPTIFSLGIKGLGKDTEYGSSLIVMAIVGGAVLPLIFGYIADLTGSLQFGHIVSLICFVVILAFALKGHKIVKNEIFNG</sequence>
<feature type="transmembrane region" description="Helical" evidence="11">
    <location>
        <begin position="29"/>
        <end position="49"/>
    </location>
</feature>
<comment type="function">
    <text evidence="1">Intake of glucose and galactose.</text>
</comment>
<dbReference type="PANTHER" id="PTHR43702">
    <property type="entry name" value="L-FUCOSE-PROTON SYMPORTER"/>
    <property type="match status" value="1"/>
</dbReference>
<dbReference type="GO" id="GO:0005886">
    <property type="term" value="C:plasma membrane"/>
    <property type="evidence" value="ECO:0007669"/>
    <property type="project" value="UniProtKB-SubCell"/>
</dbReference>
<evidence type="ECO:0000313" key="13">
    <source>
        <dbReference type="EMBL" id="SDL64864.1"/>
    </source>
</evidence>
<feature type="domain" description="Major facilitator superfamily (MFS) profile" evidence="12">
    <location>
        <begin position="1"/>
        <end position="392"/>
    </location>
</feature>
<dbReference type="PANTHER" id="PTHR43702:SF3">
    <property type="entry name" value="PROTEIN TSGA"/>
    <property type="match status" value="1"/>
</dbReference>
<dbReference type="Pfam" id="PF07690">
    <property type="entry name" value="MFS_1"/>
    <property type="match status" value="1"/>
</dbReference>
<dbReference type="AlphaFoldDB" id="A0A1G9LSV8"/>
<feature type="transmembrane region" description="Helical" evidence="11">
    <location>
        <begin position="283"/>
        <end position="301"/>
    </location>
</feature>
<feature type="transmembrane region" description="Helical" evidence="11">
    <location>
        <begin position="172"/>
        <end position="191"/>
    </location>
</feature>
<dbReference type="Proteomes" id="UP000199226">
    <property type="component" value="Unassembled WGS sequence"/>
</dbReference>
<dbReference type="GO" id="GO:0055056">
    <property type="term" value="F:D-glucose transmembrane transporter activity"/>
    <property type="evidence" value="ECO:0007669"/>
    <property type="project" value="InterPro"/>
</dbReference>
<dbReference type="InterPro" id="IPR050375">
    <property type="entry name" value="MFS_TsgA-like"/>
</dbReference>
<evidence type="ECO:0000256" key="11">
    <source>
        <dbReference type="SAM" id="Phobius"/>
    </source>
</evidence>
<evidence type="ECO:0000256" key="9">
    <source>
        <dbReference type="ARBA" id="ARBA00022989"/>
    </source>
</evidence>
<evidence type="ECO:0000256" key="10">
    <source>
        <dbReference type="ARBA" id="ARBA00023136"/>
    </source>
</evidence>
<evidence type="ECO:0000256" key="3">
    <source>
        <dbReference type="ARBA" id="ARBA00009120"/>
    </source>
</evidence>
<evidence type="ECO:0000256" key="1">
    <source>
        <dbReference type="ARBA" id="ARBA00003321"/>
    </source>
</evidence>
<dbReference type="SUPFAM" id="SSF103473">
    <property type="entry name" value="MFS general substrate transporter"/>
    <property type="match status" value="1"/>
</dbReference>
<dbReference type="InterPro" id="IPR020846">
    <property type="entry name" value="MFS_dom"/>
</dbReference>
<keyword evidence="8 11" id="KW-0812">Transmembrane</keyword>
<organism evidence="13 14">
    <name type="scientific">Daejeonella rubra</name>
    <dbReference type="NCBI Taxonomy" id="990371"/>
    <lineage>
        <taxon>Bacteria</taxon>
        <taxon>Pseudomonadati</taxon>
        <taxon>Bacteroidota</taxon>
        <taxon>Sphingobacteriia</taxon>
        <taxon>Sphingobacteriales</taxon>
        <taxon>Sphingobacteriaceae</taxon>
        <taxon>Daejeonella</taxon>
    </lineage>
</organism>
<dbReference type="InterPro" id="IPR011701">
    <property type="entry name" value="MFS"/>
</dbReference>
<keyword evidence="9 11" id="KW-1133">Transmembrane helix</keyword>
<comment type="subcellular location">
    <subcellularLocation>
        <location evidence="2">Cell inner membrane</location>
        <topology evidence="2">Multi-pass membrane protein</topology>
    </subcellularLocation>
</comment>
<dbReference type="PROSITE" id="PS50850">
    <property type="entry name" value="MFS"/>
    <property type="match status" value="1"/>
</dbReference>
<gene>
    <name evidence="13" type="ORF">SAMN05421813_10179</name>
</gene>
<feature type="transmembrane region" description="Helical" evidence="11">
    <location>
        <begin position="56"/>
        <end position="75"/>
    </location>
</feature>
<accession>A0A1G9LSV8</accession>
<evidence type="ECO:0000259" key="12">
    <source>
        <dbReference type="PROSITE" id="PS50850"/>
    </source>
</evidence>
<keyword evidence="10 11" id="KW-0472">Membrane</keyword>
<evidence type="ECO:0000256" key="6">
    <source>
        <dbReference type="ARBA" id="ARBA00022519"/>
    </source>
</evidence>
<evidence type="ECO:0000256" key="7">
    <source>
        <dbReference type="ARBA" id="ARBA00022597"/>
    </source>
</evidence>
<reference evidence="14" key="1">
    <citation type="submission" date="2016-10" db="EMBL/GenBank/DDBJ databases">
        <authorList>
            <person name="Varghese N."/>
            <person name="Submissions S."/>
        </authorList>
    </citation>
    <scope>NUCLEOTIDE SEQUENCE [LARGE SCALE GENOMIC DNA]</scope>
    <source>
        <strain evidence="14">DSM 24536</strain>
    </source>
</reference>
<comment type="similarity">
    <text evidence="3">Belongs to the major facilitator superfamily. FHS transporter (TC 2.A.1.7) family.</text>
</comment>
<dbReference type="STRING" id="990371.SAMN05421813_10179"/>
<feature type="transmembrane region" description="Helical" evidence="11">
    <location>
        <begin position="368"/>
        <end position="387"/>
    </location>
</feature>
<feature type="transmembrane region" description="Helical" evidence="11">
    <location>
        <begin position="81"/>
        <end position="98"/>
    </location>
</feature>
<dbReference type="Gene3D" id="1.20.1250.20">
    <property type="entry name" value="MFS general substrate transporter like domains"/>
    <property type="match status" value="2"/>
</dbReference>
<dbReference type="InterPro" id="IPR036259">
    <property type="entry name" value="MFS_trans_sf"/>
</dbReference>
<keyword evidence="5" id="KW-1003">Cell membrane</keyword>
<dbReference type="CDD" id="cd17394">
    <property type="entry name" value="MFS_FucP_like"/>
    <property type="match status" value="1"/>
</dbReference>
<proteinExistence type="inferred from homology"/>
<dbReference type="GO" id="GO:1904659">
    <property type="term" value="P:D-glucose transmembrane transport"/>
    <property type="evidence" value="ECO:0007669"/>
    <property type="project" value="InterPro"/>
</dbReference>
<feature type="transmembrane region" description="Helical" evidence="11">
    <location>
        <begin position="219"/>
        <end position="241"/>
    </location>
</feature>
<dbReference type="NCBIfam" id="TIGR01272">
    <property type="entry name" value="gluP"/>
    <property type="match status" value="1"/>
</dbReference>